<name>A0A0G4I009_9ALVE</name>
<dbReference type="EMBL" id="CDMZ01004581">
    <property type="protein sequence ID" value="CEM50179.1"/>
    <property type="molecule type" value="Genomic_DNA"/>
</dbReference>
<accession>A0A0G4I009</accession>
<sequence length="120" mass="12445">MVLTVFGCLPSDSQLDEAAIREIFFQETGWVVLSVEPAGRKRLPGKFLVKVEARGDALADSVAEKLKTALSAERVEKAHVHRGVGAARRASVAGISVAGAGEGGAAAVVVERSGFGDEGK</sequence>
<dbReference type="AlphaFoldDB" id="A0A0G4I009"/>
<dbReference type="VEuPathDB" id="CryptoDB:Cvel_1601"/>
<organism evidence="1">
    <name type="scientific">Chromera velia CCMP2878</name>
    <dbReference type="NCBI Taxonomy" id="1169474"/>
    <lineage>
        <taxon>Eukaryota</taxon>
        <taxon>Sar</taxon>
        <taxon>Alveolata</taxon>
        <taxon>Colpodellida</taxon>
        <taxon>Chromeraceae</taxon>
        <taxon>Chromera</taxon>
    </lineage>
</organism>
<reference evidence="1" key="1">
    <citation type="submission" date="2014-11" db="EMBL/GenBank/DDBJ databases">
        <authorList>
            <person name="Otto D Thomas"/>
            <person name="Naeem Raeece"/>
        </authorList>
    </citation>
    <scope>NUCLEOTIDE SEQUENCE</scope>
</reference>
<proteinExistence type="predicted"/>
<evidence type="ECO:0000313" key="1">
    <source>
        <dbReference type="EMBL" id="CEM50179.1"/>
    </source>
</evidence>
<protein>
    <submittedName>
        <fullName evidence="1">Uncharacterized protein</fullName>
    </submittedName>
</protein>
<gene>
    <name evidence="1" type="ORF">Cvel_1601</name>
</gene>